<evidence type="ECO:0008006" key="4">
    <source>
        <dbReference type="Google" id="ProtNLM"/>
    </source>
</evidence>
<feature type="compositionally biased region" description="Basic and acidic residues" evidence="1">
    <location>
        <begin position="93"/>
        <end position="107"/>
    </location>
</feature>
<feature type="region of interest" description="Disordered" evidence="1">
    <location>
        <begin position="247"/>
        <end position="343"/>
    </location>
</feature>
<accession>A0ABN3N1B3</accession>
<comment type="caution">
    <text evidence="2">The sequence shown here is derived from an EMBL/GenBank/DDBJ whole genome shotgun (WGS) entry which is preliminary data.</text>
</comment>
<dbReference type="Proteomes" id="UP001501358">
    <property type="component" value="Unassembled WGS sequence"/>
</dbReference>
<name>A0ABN3N1B3_9ACTN</name>
<organism evidence="2 3">
    <name type="scientific">Streptomyces thermolineatus</name>
    <dbReference type="NCBI Taxonomy" id="44033"/>
    <lineage>
        <taxon>Bacteria</taxon>
        <taxon>Bacillati</taxon>
        <taxon>Actinomycetota</taxon>
        <taxon>Actinomycetes</taxon>
        <taxon>Kitasatosporales</taxon>
        <taxon>Streptomycetaceae</taxon>
        <taxon>Streptomyces</taxon>
    </lineage>
</organism>
<protein>
    <recommendedName>
        <fullName evidence="4">Tc1-like transposase DDE domain-containing protein</fullName>
    </recommendedName>
</protein>
<evidence type="ECO:0000256" key="1">
    <source>
        <dbReference type="SAM" id="MobiDB-lite"/>
    </source>
</evidence>
<dbReference type="EMBL" id="BAAATA010000070">
    <property type="protein sequence ID" value="GAA2512631.1"/>
    <property type="molecule type" value="Genomic_DNA"/>
</dbReference>
<gene>
    <name evidence="2" type="ORF">GCM10010406_55710</name>
</gene>
<proteinExistence type="predicted"/>
<reference evidence="2 3" key="1">
    <citation type="journal article" date="2019" name="Int. J. Syst. Evol. Microbiol.">
        <title>The Global Catalogue of Microorganisms (GCM) 10K type strain sequencing project: providing services to taxonomists for standard genome sequencing and annotation.</title>
        <authorList>
            <consortium name="The Broad Institute Genomics Platform"/>
            <consortium name="The Broad Institute Genome Sequencing Center for Infectious Disease"/>
            <person name="Wu L."/>
            <person name="Ma J."/>
        </authorList>
    </citation>
    <scope>NUCLEOTIDE SEQUENCE [LARGE SCALE GENOMIC DNA]</scope>
    <source>
        <strain evidence="2 3">JCM 6307</strain>
    </source>
</reference>
<feature type="compositionally biased region" description="Polar residues" evidence="1">
    <location>
        <begin position="265"/>
        <end position="279"/>
    </location>
</feature>
<evidence type="ECO:0000313" key="2">
    <source>
        <dbReference type="EMBL" id="GAA2512631.1"/>
    </source>
</evidence>
<feature type="region of interest" description="Disordered" evidence="1">
    <location>
        <begin position="87"/>
        <end position="113"/>
    </location>
</feature>
<sequence length="343" mass="37832">MTMRAGGGCGSICRDSGSVVTWRRAQVALLSAQGMPVAKTAEVSFTSADRARDVLHNFNGDGDVIPEPGGPEAVLCLDEFGSLDLQPHPGRQWTEHDGRHKGPDREPRPRRRTTCIRPHGVRHLFAAHGPARHGTARDRLYRHVKNSKHCSKFLEFSRSLRSLYPPEVRIAIVCDSHSPHLTTKRCHRVVDRAGASTVEVAHTPINAPWLNRIDARFTALRYFAIAGTDHAGHKEQSSTIRRYIHPAEQARSRRTPPLCRRASQRRTGTAASFTVTSLTPVPWVPGRVDRRSETGSSRRAATTAGRPRSGRGTSHRRHHHGREPGKSRAGTRPGPTMHCVGGA</sequence>
<keyword evidence="3" id="KW-1185">Reference proteome</keyword>
<evidence type="ECO:0000313" key="3">
    <source>
        <dbReference type="Proteomes" id="UP001501358"/>
    </source>
</evidence>